<proteinExistence type="predicted"/>
<dbReference type="Proteomes" id="UP000176422">
    <property type="component" value="Unassembled WGS sequence"/>
</dbReference>
<name>A0A1F8DWX8_9BACT</name>
<dbReference type="STRING" id="1802559.A2372_01430"/>
<comment type="caution">
    <text evidence="2">The sequence shown here is derived from an EMBL/GenBank/DDBJ whole genome shotgun (WGS) entry which is preliminary data.</text>
</comment>
<gene>
    <name evidence="2" type="ORF">A2372_01430</name>
</gene>
<dbReference type="Pfam" id="PF10648">
    <property type="entry name" value="Gmad2"/>
    <property type="match status" value="1"/>
</dbReference>
<organism evidence="2 3">
    <name type="scientific">Candidatus Wolfebacteria bacterium RIFOXYB1_FULL_54_12</name>
    <dbReference type="NCBI Taxonomy" id="1802559"/>
    <lineage>
        <taxon>Bacteria</taxon>
        <taxon>Candidatus Wolfeibacteriota</taxon>
    </lineage>
</organism>
<dbReference type="InterPro" id="IPR019606">
    <property type="entry name" value="GerMN"/>
</dbReference>
<protein>
    <recommendedName>
        <fullName evidence="1">GerMN domain-containing protein</fullName>
    </recommendedName>
</protein>
<evidence type="ECO:0000313" key="2">
    <source>
        <dbReference type="EMBL" id="OGM93061.1"/>
    </source>
</evidence>
<reference evidence="2 3" key="1">
    <citation type="journal article" date="2016" name="Nat. Commun.">
        <title>Thousands of microbial genomes shed light on interconnected biogeochemical processes in an aquifer system.</title>
        <authorList>
            <person name="Anantharaman K."/>
            <person name="Brown C.T."/>
            <person name="Hug L.A."/>
            <person name="Sharon I."/>
            <person name="Castelle C.J."/>
            <person name="Probst A.J."/>
            <person name="Thomas B.C."/>
            <person name="Singh A."/>
            <person name="Wilkins M.J."/>
            <person name="Karaoz U."/>
            <person name="Brodie E.L."/>
            <person name="Williams K.H."/>
            <person name="Hubbard S.S."/>
            <person name="Banfield J.F."/>
        </authorList>
    </citation>
    <scope>NUCLEOTIDE SEQUENCE [LARGE SCALE GENOMIC DNA]</scope>
</reference>
<sequence>MALIGVILIIGANTLWQNRSRLMDNSSPQERANIRMNKTVTGTVTEVMTSANIITIREASGRETHIAIVSETKLLDEKNKTATINAIYKESTIEAKGEATATNALLAGEVRIVSTPSLIITSPTEHEPVRSPLAITGLATGPWYFEATFPVTITDADHRSLGQHYVTATEEWMSESLVPFTATVEFSQPKTKTGYLIFKNANPSGLPEHEKTFEMPIVFEADAANVKVFFNNSELDPAFLCTKVFPTTRTIPWTEGIGRAAIEELLKGPTNEEKTMDYFTNINPNVRINSLTIENGIARIDLSDELDRNVGGSCRVTAIRAQITETLKQFPTVQQVVISINGRTEDILQP</sequence>
<dbReference type="SMART" id="SM00909">
    <property type="entry name" value="Germane"/>
    <property type="match status" value="1"/>
</dbReference>
<evidence type="ECO:0000313" key="3">
    <source>
        <dbReference type="Proteomes" id="UP000176422"/>
    </source>
</evidence>
<dbReference type="EMBL" id="MGIT01000001">
    <property type="protein sequence ID" value="OGM93061.1"/>
    <property type="molecule type" value="Genomic_DNA"/>
</dbReference>
<evidence type="ECO:0000259" key="1">
    <source>
        <dbReference type="SMART" id="SM00909"/>
    </source>
</evidence>
<dbReference type="AlphaFoldDB" id="A0A1F8DWX8"/>
<accession>A0A1F8DWX8</accession>
<feature type="domain" description="GerMN" evidence="1">
    <location>
        <begin position="258"/>
        <end position="349"/>
    </location>
</feature>
<dbReference type="Pfam" id="PF10646">
    <property type="entry name" value="Germane"/>
    <property type="match status" value="1"/>
</dbReference>
<dbReference type="InterPro" id="IPR018911">
    <property type="entry name" value="Gmad2_Ig-like_dom"/>
</dbReference>